<gene>
    <name evidence="2" type="ORF">GO738_12905</name>
</gene>
<feature type="region of interest" description="Disordered" evidence="1">
    <location>
        <begin position="436"/>
        <end position="478"/>
    </location>
</feature>
<organism evidence="2 3">
    <name type="scientific">Gordonibacter urolithinfaciens</name>
    <dbReference type="NCBI Taxonomy" id="1335613"/>
    <lineage>
        <taxon>Bacteria</taxon>
        <taxon>Bacillati</taxon>
        <taxon>Actinomycetota</taxon>
        <taxon>Coriobacteriia</taxon>
        <taxon>Eggerthellales</taxon>
        <taxon>Eggerthellaceae</taxon>
        <taxon>Gordonibacter</taxon>
    </lineage>
</organism>
<dbReference type="Pfam" id="PF13481">
    <property type="entry name" value="AAA_25"/>
    <property type="match status" value="1"/>
</dbReference>
<dbReference type="Proteomes" id="UP000468327">
    <property type="component" value="Unassembled WGS sequence"/>
</dbReference>
<comment type="caution">
    <text evidence="2">The sequence shown here is derived from an EMBL/GenBank/DDBJ whole genome shotgun (WGS) entry which is preliminary data.</text>
</comment>
<protein>
    <submittedName>
        <fullName evidence="2">AAA family ATPase</fullName>
    </submittedName>
</protein>
<dbReference type="EMBL" id="WPOC01000026">
    <property type="protein sequence ID" value="MVN16225.1"/>
    <property type="molecule type" value="Genomic_DNA"/>
</dbReference>
<name>A0A6N8IK65_9ACTN</name>
<feature type="region of interest" description="Disordered" evidence="1">
    <location>
        <begin position="1"/>
        <end position="33"/>
    </location>
</feature>
<feature type="compositionally biased region" description="Low complexity" evidence="1">
    <location>
        <begin position="452"/>
        <end position="463"/>
    </location>
</feature>
<sequence length="478" mass="52077">MPRPGPSQGTPCRDASVPWRRQGRRRVPHGHARQGVGLRAEGSLDHDRLQALVHEVALMGVSKDAYMHDVEAANDAASVVSEDIAATSGSSRLPAFEQAIVVPEELPEMPAEIVEGVLLETHKMLLTGPSKANKTWGLINLAVSVATGGWWIDFRCAQRKVLYIDLETDHRTLQKRISTVSIAKSADAKVVRDNLTVWPLRGKSCGLEEITGELFCRCKAGDFGMVIIDPAYMVQDGDENNAKDIREFFARLDEICVNLGCTVVISHHHSKGAQGLKSSIDRGSGSGVFGRAPDAVLDMTELVLEPGTLEAARQSYKLAATSHLTGWRLSFTLREFAPKAPLDMWFTFPLHTVDSTGLLEDCKPNYGGVSEARKLRTEAENLGKVASLDAVCEKMIGSGEFCFRDDAQQALHWSQPTVKRWLDESKRFMRGIDQETGRAIVVRKPPEPEPTSNDAATSGSSGDAADKGEGVQGELPIA</sequence>
<evidence type="ECO:0000313" key="3">
    <source>
        <dbReference type="Proteomes" id="UP000468327"/>
    </source>
</evidence>
<keyword evidence="3" id="KW-1185">Reference proteome</keyword>
<evidence type="ECO:0000256" key="1">
    <source>
        <dbReference type="SAM" id="MobiDB-lite"/>
    </source>
</evidence>
<reference evidence="2 3" key="1">
    <citation type="submission" date="2019-11" db="EMBL/GenBank/DDBJ databases">
        <title>Whole genome shotgun sequencing (WGS) data from Adlercreutzia equolifaciens ResAG-91, Eggerthella lenta MRI-F36, MRI-F37, MRI-F40, ResAG-49, ResAG-88, ResAG-121, ResAG-145, and Gordonibacter sp. ResAG-5, ResAG-26, ResAG-43, ResAG-50, ResAG-59.</title>
        <authorList>
            <person name="Stoll D.A."/>
            <person name="Danylec N."/>
            <person name="Franz C.M.A.P."/>
            <person name="Huch M."/>
        </authorList>
    </citation>
    <scope>NUCLEOTIDE SEQUENCE [LARGE SCALE GENOMIC DNA]</scope>
    <source>
        <strain evidence="2 3">ResAG-59</strain>
    </source>
</reference>
<dbReference type="AlphaFoldDB" id="A0A6N8IK65"/>
<feature type="compositionally biased region" description="Basic residues" evidence="1">
    <location>
        <begin position="21"/>
        <end position="32"/>
    </location>
</feature>
<evidence type="ECO:0000313" key="2">
    <source>
        <dbReference type="EMBL" id="MVN16225.1"/>
    </source>
</evidence>
<dbReference type="SUPFAM" id="SSF52540">
    <property type="entry name" value="P-loop containing nucleoside triphosphate hydrolases"/>
    <property type="match status" value="1"/>
</dbReference>
<dbReference type="InterPro" id="IPR027417">
    <property type="entry name" value="P-loop_NTPase"/>
</dbReference>
<accession>A0A6N8IK65</accession>
<proteinExistence type="predicted"/>
<dbReference type="Gene3D" id="3.40.50.300">
    <property type="entry name" value="P-loop containing nucleotide triphosphate hydrolases"/>
    <property type="match status" value="1"/>
</dbReference>